<evidence type="ECO:0000256" key="5">
    <source>
        <dbReference type="ARBA" id="ARBA00023136"/>
    </source>
</evidence>
<dbReference type="KEGG" id="tvi:Thivi_2595"/>
<dbReference type="NCBIfam" id="NF004402">
    <property type="entry name" value="PRK05758.2-2"/>
    <property type="match status" value="1"/>
</dbReference>
<evidence type="ECO:0000256" key="8">
    <source>
        <dbReference type="HAMAP-Rule" id="MF_01416"/>
    </source>
</evidence>
<dbReference type="RefSeq" id="WP_014778972.1">
    <property type="nucleotide sequence ID" value="NC_018012.1"/>
</dbReference>
<keyword evidence="2 8" id="KW-0813">Transport</keyword>
<dbReference type="STRING" id="765911.Thivi_2595"/>
<comment type="subcellular location">
    <subcellularLocation>
        <location evidence="8">Cell inner membrane</location>
        <topology evidence="8">Peripheral membrane protein</topology>
    </subcellularLocation>
    <subcellularLocation>
        <location evidence="1">Membrane</location>
    </subcellularLocation>
</comment>
<dbReference type="AlphaFoldDB" id="I3YC11"/>
<organism evidence="9 10">
    <name type="scientific">Thiocystis violascens (strain ATCC 17096 / DSM 198 / 6111)</name>
    <name type="common">Chromatium violascens</name>
    <dbReference type="NCBI Taxonomy" id="765911"/>
    <lineage>
        <taxon>Bacteria</taxon>
        <taxon>Pseudomonadati</taxon>
        <taxon>Pseudomonadota</taxon>
        <taxon>Gammaproteobacteria</taxon>
        <taxon>Chromatiales</taxon>
        <taxon>Chromatiaceae</taxon>
        <taxon>Thiocystis</taxon>
    </lineage>
</organism>
<comment type="function">
    <text evidence="8">F(1)F(0) ATP synthase produces ATP from ADP in the presence of a proton or sodium gradient. F-type ATPases consist of two structural domains, F(1) containing the extramembraneous catalytic core and F(0) containing the membrane proton channel, linked together by a central stalk and a peripheral stalk. During catalysis, ATP synthesis in the catalytic domain of F(1) is coupled via a rotary mechanism of the central stalk subunits to proton translocation.</text>
</comment>
<keyword evidence="10" id="KW-1185">Reference proteome</keyword>
<dbReference type="Pfam" id="PF00213">
    <property type="entry name" value="OSCP"/>
    <property type="match status" value="1"/>
</dbReference>
<dbReference type="eggNOG" id="COG0712">
    <property type="taxonomic scope" value="Bacteria"/>
</dbReference>
<proteinExistence type="inferred from homology"/>
<dbReference type="HAMAP" id="MF_01416">
    <property type="entry name" value="ATP_synth_delta_bact"/>
    <property type="match status" value="1"/>
</dbReference>
<dbReference type="InterPro" id="IPR000711">
    <property type="entry name" value="ATPase_OSCP/dsu"/>
</dbReference>
<keyword evidence="8" id="KW-1003">Cell membrane</keyword>
<dbReference type="SUPFAM" id="SSF47928">
    <property type="entry name" value="N-terminal domain of the delta subunit of the F1F0-ATP synthase"/>
    <property type="match status" value="1"/>
</dbReference>
<dbReference type="InterPro" id="IPR020781">
    <property type="entry name" value="ATPase_OSCP/d_CS"/>
</dbReference>
<dbReference type="PROSITE" id="PS00389">
    <property type="entry name" value="ATPASE_DELTA"/>
    <property type="match status" value="1"/>
</dbReference>
<dbReference type="GO" id="GO:0046933">
    <property type="term" value="F:proton-transporting ATP synthase activity, rotational mechanism"/>
    <property type="evidence" value="ECO:0007669"/>
    <property type="project" value="UniProtKB-UniRule"/>
</dbReference>
<dbReference type="EMBL" id="CP003154">
    <property type="protein sequence ID" value="AFL74529.1"/>
    <property type="molecule type" value="Genomic_DNA"/>
</dbReference>
<keyword evidence="4 8" id="KW-0406">Ion transport</keyword>
<evidence type="ECO:0000256" key="4">
    <source>
        <dbReference type="ARBA" id="ARBA00023065"/>
    </source>
</evidence>
<dbReference type="PANTHER" id="PTHR11910">
    <property type="entry name" value="ATP SYNTHASE DELTA CHAIN"/>
    <property type="match status" value="1"/>
</dbReference>
<evidence type="ECO:0000313" key="10">
    <source>
        <dbReference type="Proteomes" id="UP000006062"/>
    </source>
</evidence>
<comment type="similarity">
    <text evidence="8">Belongs to the ATPase delta chain family.</text>
</comment>
<dbReference type="GO" id="GO:0045259">
    <property type="term" value="C:proton-transporting ATP synthase complex"/>
    <property type="evidence" value="ECO:0007669"/>
    <property type="project" value="UniProtKB-KW"/>
</dbReference>
<name>I3YC11_THIV6</name>
<comment type="function">
    <text evidence="8">This protein is part of the stalk that links CF(0) to CF(1). It either transmits conformational changes from CF(0) to CF(1) or is implicated in proton conduction.</text>
</comment>
<dbReference type="NCBIfam" id="TIGR01145">
    <property type="entry name" value="ATP_synt_delta"/>
    <property type="match status" value="1"/>
</dbReference>
<keyword evidence="6 8" id="KW-0139">CF(1)</keyword>
<comment type="subunit">
    <text evidence="8">F-type ATPases have 2 components, F(1) - the catalytic core - and F(0) - the membrane proton channel. F(1) has five subunits: alpha(3), beta(3), gamma(1), delta(1), epsilon(1). F(0) has three main subunits: a(1), b(2) and c(10-14). The alpha and beta chains form an alternating ring which encloses part of the gamma chain. F(1) is attached to F(0) by a central stalk formed by the gamma and epsilon chains, while a peripheral stalk is formed by the delta and b chains.</text>
</comment>
<evidence type="ECO:0000256" key="3">
    <source>
        <dbReference type="ARBA" id="ARBA00022781"/>
    </source>
</evidence>
<evidence type="ECO:0000313" key="9">
    <source>
        <dbReference type="EMBL" id="AFL74529.1"/>
    </source>
</evidence>
<dbReference type="GO" id="GO:0005886">
    <property type="term" value="C:plasma membrane"/>
    <property type="evidence" value="ECO:0007669"/>
    <property type="project" value="UniProtKB-SubCell"/>
</dbReference>
<dbReference type="InterPro" id="IPR026015">
    <property type="entry name" value="ATP_synth_OSCP/delta_N_sf"/>
</dbReference>
<protein>
    <recommendedName>
        <fullName evidence="8">ATP synthase subunit delta</fullName>
    </recommendedName>
    <alternativeName>
        <fullName evidence="8">ATP synthase F(1) sector subunit delta</fullName>
    </alternativeName>
    <alternativeName>
        <fullName evidence="8">F-type ATPase subunit delta</fullName>
        <shortName evidence="8">F-ATPase subunit delta</shortName>
    </alternativeName>
</protein>
<evidence type="ECO:0000256" key="2">
    <source>
        <dbReference type="ARBA" id="ARBA00022448"/>
    </source>
</evidence>
<gene>
    <name evidence="8" type="primary">atpH</name>
    <name evidence="9" type="ordered locus">Thivi_2595</name>
</gene>
<keyword evidence="7 8" id="KW-0066">ATP synthesis</keyword>
<evidence type="ECO:0000256" key="6">
    <source>
        <dbReference type="ARBA" id="ARBA00023196"/>
    </source>
</evidence>
<reference evidence="9 10" key="1">
    <citation type="submission" date="2012-06" db="EMBL/GenBank/DDBJ databases">
        <title>Complete sequence of Thiocystis violascens DSM 198.</title>
        <authorList>
            <consortium name="US DOE Joint Genome Institute"/>
            <person name="Lucas S."/>
            <person name="Han J."/>
            <person name="Lapidus A."/>
            <person name="Cheng J.-F."/>
            <person name="Goodwin L."/>
            <person name="Pitluck S."/>
            <person name="Peters L."/>
            <person name="Ovchinnikova G."/>
            <person name="Teshima H."/>
            <person name="Detter J.C."/>
            <person name="Han C."/>
            <person name="Tapia R."/>
            <person name="Land M."/>
            <person name="Hauser L."/>
            <person name="Kyrpides N."/>
            <person name="Ivanova N."/>
            <person name="Pagani I."/>
            <person name="Vogl K."/>
            <person name="Liu Z."/>
            <person name="Frigaard N.-U."/>
            <person name="Bryant D."/>
            <person name="Woyke T."/>
        </authorList>
    </citation>
    <scope>NUCLEOTIDE SEQUENCE [LARGE SCALE GENOMIC DNA]</scope>
    <source>
        <strain evidence="10">ATCC 17096 / DSM 198 / 6111</strain>
    </source>
</reference>
<dbReference type="Proteomes" id="UP000006062">
    <property type="component" value="Chromosome"/>
</dbReference>
<keyword evidence="5 8" id="KW-0472">Membrane</keyword>
<keyword evidence="8" id="KW-0997">Cell inner membrane</keyword>
<accession>I3YC11</accession>
<dbReference type="OrthoDB" id="9816221at2"/>
<dbReference type="Gene3D" id="1.10.520.20">
    <property type="entry name" value="N-terminal domain of the delta subunit of the F1F0-ATP synthase"/>
    <property type="match status" value="1"/>
</dbReference>
<evidence type="ECO:0000256" key="1">
    <source>
        <dbReference type="ARBA" id="ARBA00004370"/>
    </source>
</evidence>
<dbReference type="HOGENOM" id="CLU_085114_3_0_6"/>
<keyword evidence="3 8" id="KW-0375">Hydrogen ion transport</keyword>
<dbReference type="PRINTS" id="PR00125">
    <property type="entry name" value="ATPASEDELTA"/>
</dbReference>
<sequence length="179" mass="19195">MAGDITTIARPYAEAVFERAKETGQIDAWSQALELLATVTADAGLAAQIGNPSVPRERVLEIILDVCGEGLHAEAANFLRLLSRNARLTAMPEIARLFEVSRTADQGVSHVLIRSAFELGDDELESLSAALTKRFGGQVDLTVETDSALIGGIEIRAGDLVIDDSVRGKIKQLAHALQF</sequence>
<comment type="subunit">
    <text evidence="8">F-type ATPases have 2 components, F(1) - the catalytic core - and F(0) - the membrane proton channel. F(1) has five subunits: alpha(3), beta(3), gamma(1), delta(1), epsilon(1). CF(0) has four main subunits: a(1), b(1), b'(1) and c(10-14). The alpha and beta chains form an alternating ring which encloses part of the gamma chain. F(1) is attached to F(0) by a central stalk formed by the gamma and epsilon chains, while a peripheral stalk is formed by the delta, b and b' chains.</text>
</comment>
<evidence type="ECO:0000256" key="7">
    <source>
        <dbReference type="ARBA" id="ARBA00023310"/>
    </source>
</evidence>